<accession>A0A495D2G8</accession>
<name>A0A495D2G8_9PROT</name>
<evidence type="ECO:0000259" key="1">
    <source>
        <dbReference type="Pfam" id="PF04324"/>
    </source>
</evidence>
<organism evidence="2 3">
    <name type="scientific">Maricaulis maris</name>
    <dbReference type="NCBI Taxonomy" id="74318"/>
    <lineage>
        <taxon>Bacteria</taxon>
        <taxon>Pseudomonadati</taxon>
        <taxon>Pseudomonadota</taxon>
        <taxon>Alphaproteobacteria</taxon>
        <taxon>Maricaulales</taxon>
        <taxon>Maricaulaceae</taxon>
        <taxon>Maricaulis</taxon>
    </lineage>
</organism>
<gene>
    <name evidence="2" type="ORF">C7435_2216</name>
</gene>
<dbReference type="RefSeq" id="WP_121211517.1">
    <property type="nucleotide sequence ID" value="NZ_RBIM01000005.1"/>
</dbReference>
<reference evidence="2 3" key="1">
    <citation type="submission" date="2018-10" db="EMBL/GenBank/DDBJ databases">
        <title>Genomic Encyclopedia of Type Strains, Phase IV (KMG-IV): sequencing the most valuable type-strain genomes for metagenomic binning, comparative biology and taxonomic classification.</title>
        <authorList>
            <person name="Goeker M."/>
        </authorList>
    </citation>
    <scope>NUCLEOTIDE SEQUENCE [LARGE SCALE GENOMIC DNA]</scope>
    <source>
        <strain evidence="2 3">DSM 4734</strain>
    </source>
</reference>
<dbReference type="EMBL" id="RBIM01000005">
    <property type="protein sequence ID" value="RKQ95969.1"/>
    <property type="molecule type" value="Genomic_DNA"/>
</dbReference>
<proteinExistence type="predicted"/>
<dbReference type="OrthoDB" id="7428628at2"/>
<feature type="domain" description="BFD-like [2Fe-2S]-binding" evidence="1">
    <location>
        <begin position="2"/>
        <end position="51"/>
    </location>
</feature>
<dbReference type="InterPro" id="IPR041854">
    <property type="entry name" value="BFD-like_2Fe2S-bd_dom_sf"/>
</dbReference>
<evidence type="ECO:0000313" key="2">
    <source>
        <dbReference type="EMBL" id="RKQ95969.1"/>
    </source>
</evidence>
<sequence length="65" mass="6744">MYVCICNALRDRELKAAAADPSVKGAACVFRACDAKPKCGRCLPDVADMIAANRLGPDGFAAAAE</sequence>
<dbReference type="AlphaFoldDB" id="A0A495D2G8"/>
<comment type="caution">
    <text evidence="2">The sequence shown here is derived from an EMBL/GenBank/DDBJ whole genome shotgun (WGS) entry which is preliminary data.</text>
</comment>
<evidence type="ECO:0000313" key="3">
    <source>
        <dbReference type="Proteomes" id="UP000273675"/>
    </source>
</evidence>
<dbReference type="Pfam" id="PF04324">
    <property type="entry name" value="Fer2_BFD"/>
    <property type="match status" value="1"/>
</dbReference>
<dbReference type="Proteomes" id="UP000273675">
    <property type="component" value="Unassembled WGS sequence"/>
</dbReference>
<dbReference type="InterPro" id="IPR007419">
    <property type="entry name" value="BFD-like_2Fe2S-bd_dom"/>
</dbReference>
<dbReference type="Gene3D" id="1.10.10.1100">
    <property type="entry name" value="BFD-like [2Fe-2S]-binding domain"/>
    <property type="match status" value="1"/>
</dbReference>
<protein>
    <submittedName>
        <fullName evidence="2">Bacterioferritin-associated ferredoxin</fullName>
    </submittedName>
</protein>